<dbReference type="eggNOG" id="COG2270">
    <property type="taxonomic scope" value="Bacteria"/>
</dbReference>
<evidence type="ECO:0000256" key="1">
    <source>
        <dbReference type="ARBA" id="ARBA00004651"/>
    </source>
</evidence>
<feature type="transmembrane region" description="Helical" evidence="7">
    <location>
        <begin position="293"/>
        <end position="316"/>
    </location>
</feature>
<keyword evidence="2" id="KW-0813">Transport</keyword>
<gene>
    <name evidence="9" type="ordered locus">PACID_16120</name>
</gene>
<organism evidence="9 10">
    <name type="scientific">Acidipropionibacterium acidipropionici (strain ATCC 4875 / DSM 20272 / JCM 6432 / NBRC 12425 / NCIMB 8070 / 4)</name>
    <name type="common">Propionibacterium acidipropionici</name>
    <dbReference type="NCBI Taxonomy" id="1171373"/>
    <lineage>
        <taxon>Bacteria</taxon>
        <taxon>Bacillati</taxon>
        <taxon>Actinomycetota</taxon>
        <taxon>Actinomycetes</taxon>
        <taxon>Propionibacteriales</taxon>
        <taxon>Propionibacteriaceae</taxon>
        <taxon>Acidipropionibacterium</taxon>
    </lineage>
</organism>
<dbReference type="Gene3D" id="1.20.1250.20">
    <property type="entry name" value="MFS general substrate transporter like domains"/>
    <property type="match status" value="2"/>
</dbReference>
<evidence type="ECO:0000256" key="2">
    <source>
        <dbReference type="ARBA" id="ARBA00022448"/>
    </source>
</evidence>
<accession>K7SJI3</accession>
<evidence type="ECO:0000256" key="7">
    <source>
        <dbReference type="SAM" id="Phobius"/>
    </source>
</evidence>
<feature type="transmembrane region" description="Helical" evidence="7">
    <location>
        <begin position="259"/>
        <end position="281"/>
    </location>
</feature>
<dbReference type="PANTHER" id="PTHR23519:SF1">
    <property type="entry name" value="AUTOPHAGY-RELATED PROTEIN 22"/>
    <property type="match status" value="1"/>
</dbReference>
<keyword evidence="4 7" id="KW-1133">Transmembrane helix</keyword>
<feature type="region of interest" description="Disordered" evidence="6">
    <location>
        <begin position="1"/>
        <end position="21"/>
    </location>
</feature>
<dbReference type="PANTHER" id="PTHR23519">
    <property type="entry name" value="AUTOPHAGY-RELATED PROTEIN 22"/>
    <property type="match status" value="1"/>
</dbReference>
<dbReference type="InterPro" id="IPR050495">
    <property type="entry name" value="ATG22/LtaA_families"/>
</dbReference>
<feature type="transmembrane region" description="Helical" evidence="7">
    <location>
        <begin position="385"/>
        <end position="410"/>
    </location>
</feature>
<evidence type="ECO:0000256" key="5">
    <source>
        <dbReference type="ARBA" id="ARBA00023136"/>
    </source>
</evidence>
<feature type="transmembrane region" description="Helical" evidence="7">
    <location>
        <begin position="123"/>
        <end position="149"/>
    </location>
</feature>
<dbReference type="EMBL" id="CP003493">
    <property type="protein sequence ID" value="AFV89425.1"/>
    <property type="molecule type" value="Genomic_DNA"/>
</dbReference>
<dbReference type="PROSITE" id="PS50850">
    <property type="entry name" value="MFS"/>
    <property type="match status" value="1"/>
</dbReference>
<feature type="transmembrane region" description="Helical" evidence="7">
    <location>
        <begin position="422"/>
        <end position="442"/>
    </location>
</feature>
<keyword evidence="3 7" id="KW-0812">Transmembrane</keyword>
<dbReference type="STRING" id="1171373.PACID_16120"/>
<evidence type="ECO:0000256" key="6">
    <source>
        <dbReference type="SAM" id="MobiDB-lite"/>
    </source>
</evidence>
<feature type="transmembrane region" description="Helical" evidence="7">
    <location>
        <begin position="161"/>
        <end position="184"/>
    </location>
</feature>
<dbReference type="Pfam" id="PF11700">
    <property type="entry name" value="ATG22"/>
    <property type="match status" value="1"/>
</dbReference>
<dbReference type="PATRIC" id="fig|1171373.8.peg.1596"/>
<dbReference type="InterPro" id="IPR024671">
    <property type="entry name" value="Atg22-like"/>
</dbReference>
<evidence type="ECO:0000313" key="10">
    <source>
        <dbReference type="Proteomes" id="UP000000214"/>
    </source>
</evidence>
<name>K7SJI3_ACIA4</name>
<feature type="transmembrane region" description="Helical" evidence="7">
    <location>
        <begin position="99"/>
        <end position="117"/>
    </location>
</feature>
<evidence type="ECO:0000313" key="9">
    <source>
        <dbReference type="EMBL" id="AFV89425.1"/>
    </source>
</evidence>
<evidence type="ECO:0000259" key="8">
    <source>
        <dbReference type="PROSITE" id="PS50850"/>
    </source>
</evidence>
<feature type="domain" description="Major facilitator superfamily (MFS) profile" evidence="8">
    <location>
        <begin position="259"/>
        <end position="447"/>
    </location>
</feature>
<dbReference type="Proteomes" id="UP000000214">
    <property type="component" value="Chromosome"/>
</dbReference>
<feature type="transmembrane region" description="Helical" evidence="7">
    <location>
        <begin position="325"/>
        <end position="344"/>
    </location>
</feature>
<dbReference type="GO" id="GO:0022857">
    <property type="term" value="F:transmembrane transporter activity"/>
    <property type="evidence" value="ECO:0007669"/>
    <property type="project" value="InterPro"/>
</dbReference>
<protein>
    <submittedName>
        <fullName evidence="9">Transporter, major facilitator family protein</fullName>
    </submittedName>
</protein>
<dbReference type="GO" id="GO:0005886">
    <property type="term" value="C:plasma membrane"/>
    <property type="evidence" value="ECO:0007669"/>
    <property type="project" value="UniProtKB-SubCell"/>
</dbReference>
<feature type="transmembrane region" description="Helical" evidence="7">
    <location>
        <begin position="350"/>
        <end position="373"/>
    </location>
</feature>
<dbReference type="HOGENOM" id="CLU_017518_3_1_11"/>
<dbReference type="InterPro" id="IPR020846">
    <property type="entry name" value="MFS_dom"/>
</dbReference>
<evidence type="ECO:0000256" key="4">
    <source>
        <dbReference type="ARBA" id="ARBA00022989"/>
    </source>
</evidence>
<keyword evidence="5 7" id="KW-0472">Membrane</keyword>
<dbReference type="InterPro" id="IPR036259">
    <property type="entry name" value="MFS_trans_sf"/>
</dbReference>
<proteinExistence type="predicted"/>
<sequence>MSSDQGTPVDQAAAAPEPDRRARRRRILGWAMWDPGTQPFNSVITTFVFSVYIVSDSFGSNDHTSTSLSWTMALAGLLIALLAPVVGQWADRSGHRISTLKWLTWALALVSGCLFFVQARASYLLLGLVLLGLGTVISDVGSALYNGLLDEVAAGGKVGRISGFGWGLGYMGGIIALLVIYIAWIQPDVGWFGVTSTNGMDIRVSMLFCAVWILLLTLPTFIILRDRPRAAAVPGTGLVGAYAQLGRSVAGLWRTHRGIVVFLIASALFRDGLNGVFQFGGPIAKQTFGFTSAQVLIFGIAANLVAGVSTIAFGLLDDRIGPRRVIIGSLIILIAIALAVFWLHDGGAKVFWVLGMAMCAFVGPAQSASRSYLARVCPQGMQGEVFGLYATTGKAVSFLAPLLFGLFITMGRLIGGGDNNQYWGILGIAVVLLAGLLAMIPVKDTAR</sequence>
<evidence type="ECO:0000256" key="3">
    <source>
        <dbReference type="ARBA" id="ARBA00022692"/>
    </source>
</evidence>
<feature type="transmembrane region" description="Helical" evidence="7">
    <location>
        <begin position="204"/>
        <end position="224"/>
    </location>
</feature>
<dbReference type="KEGG" id="pbo:PACID_16120"/>
<comment type="subcellular location">
    <subcellularLocation>
        <location evidence="1">Cell membrane</location>
        <topology evidence="1">Multi-pass membrane protein</topology>
    </subcellularLocation>
</comment>
<dbReference type="SUPFAM" id="SSF103473">
    <property type="entry name" value="MFS general substrate transporter"/>
    <property type="match status" value="1"/>
</dbReference>
<feature type="transmembrane region" description="Helical" evidence="7">
    <location>
        <begin position="67"/>
        <end position="87"/>
    </location>
</feature>
<dbReference type="AlphaFoldDB" id="K7SJI3"/>
<reference evidence="9 10" key="1">
    <citation type="journal article" date="2012" name="BMC Genomics">
        <title>The genome sequence of Propionibacterium acidipropionici provides insights into its biotechnological and industrial potential.</title>
        <authorList>
            <person name="Parizzi L.P."/>
            <person name="Grassi M.C."/>
            <person name="Llerena L.A."/>
            <person name="Carazzolle M.F."/>
            <person name="Queiroz V.L."/>
            <person name="Lunardi I."/>
            <person name="Zeidler A.F."/>
            <person name="Teixeira P.J."/>
            <person name="Mieczkowski P."/>
            <person name="Rincones J."/>
            <person name="Pereira G.A."/>
        </authorList>
    </citation>
    <scope>NUCLEOTIDE SEQUENCE [LARGE SCALE GENOMIC DNA]</scope>
    <source>
        <strain evidence="10">ATCC 4875 / DSM 20272 / JCM 6432 / NBRC 12425 / NCIMB 8070</strain>
    </source>
</reference>